<keyword evidence="2" id="KW-1185">Reference proteome</keyword>
<comment type="caution">
    <text evidence="1">The sequence shown here is derived from an EMBL/GenBank/DDBJ whole genome shotgun (WGS) entry which is preliminary data.</text>
</comment>
<sequence length="178" mass="19261">MSAKGGDLSSLAAHSSSPTPSTLKYMCLEMESQRGGNHISALDFFIDFPNKKSIPLPDSCLMQSYHFIKGRVDLDHYHISNPWTKDYTSQFPVNNLFAAASEGNGPPCGREYLVTCLSAAAPNACIDGQTIQVVIVDYIDGLNSSSSQNGTTMVLSNNAFATMIADQLAAEINIEFQQ</sequence>
<evidence type="ECO:0000313" key="1">
    <source>
        <dbReference type="EMBL" id="KAJ8624269.1"/>
    </source>
</evidence>
<reference evidence="1 2" key="1">
    <citation type="journal article" date="2022" name="Hortic Res">
        <title>A haplotype resolved chromosomal level avocado genome allows analysis of novel avocado genes.</title>
        <authorList>
            <person name="Nath O."/>
            <person name="Fletcher S.J."/>
            <person name="Hayward A."/>
            <person name="Shaw L.M."/>
            <person name="Masouleh A.K."/>
            <person name="Furtado A."/>
            <person name="Henry R.J."/>
            <person name="Mitter N."/>
        </authorList>
    </citation>
    <scope>NUCLEOTIDE SEQUENCE [LARGE SCALE GENOMIC DNA]</scope>
    <source>
        <strain evidence="2">cv. Hass</strain>
    </source>
</reference>
<dbReference type="Proteomes" id="UP001234297">
    <property type="component" value="Chromosome 11"/>
</dbReference>
<dbReference type="EMBL" id="CM056819">
    <property type="protein sequence ID" value="KAJ8624269.1"/>
    <property type="molecule type" value="Genomic_DNA"/>
</dbReference>
<protein>
    <submittedName>
        <fullName evidence="1">Uncharacterized protein</fullName>
    </submittedName>
</protein>
<name>A0ACC2KU35_PERAE</name>
<evidence type="ECO:0000313" key="2">
    <source>
        <dbReference type="Proteomes" id="UP001234297"/>
    </source>
</evidence>
<proteinExistence type="predicted"/>
<gene>
    <name evidence="1" type="ORF">MRB53_032799</name>
</gene>
<organism evidence="1 2">
    <name type="scientific">Persea americana</name>
    <name type="common">Avocado</name>
    <dbReference type="NCBI Taxonomy" id="3435"/>
    <lineage>
        <taxon>Eukaryota</taxon>
        <taxon>Viridiplantae</taxon>
        <taxon>Streptophyta</taxon>
        <taxon>Embryophyta</taxon>
        <taxon>Tracheophyta</taxon>
        <taxon>Spermatophyta</taxon>
        <taxon>Magnoliopsida</taxon>
        <taxon>Magnoliidae</taxon>
        <taxon>Laurales</taxon>
        <taxon>Lauraceae</taxon>
        <taxon>Persea</taxon>
    </lineage>
</organism>
<accession>A0ACC2KU35</accession>